<proteinExistence type="predicted"/>
<gene>
    <name evidence="1" type="ORF">PV07_00002</name>
</gene>
<dbReference type="VEuPathDB" id="FungiDB:PV07_00002"/>
<dbReference type="EMBL" id="KN847040">
    <property type="protein sequence ID" value="KIW33131.1"/>
    <property type="molecule type" value="Genomic_DNA"/>
</dbReference>
<dbReference type="AlphaFoldDB" id="A0A0D1ZYF4"/>
<sequence length="135" mass="14438">MQFGILLLSTKAPFAGLLASEDISRIRTGLNDAGQVFLRLDNNNPIISRCRECLESFIELYDSLSSPSASRGTLGLQDSNTSKQVYLESGGGSQVEASLMLGDPGEDFSWCDMDVFAESLAAGFASQGLEFSNGL</sequence>
<name>A0A0D1ZYF4_9EURO</name>
<accession>A0A0D1ZYF4</accession>
<evidence type="ECO:0000313" key="1">
    <source>
        <dbReference type="EMBL" id="KIW33131.1"/>
    </source>
</evidence>
<evidence type="ECO:0000313" key="2">
    <source>
        <dbReference type="Proteomes" id="UP000054466"/>
    </source>
</evidence>
<reference evidence="1 2" key="1">
    <citation type="submission" date="2015-01" db="EMBL/GenBank/DDBJ databases">
        <title>The Genome Sequence of Cladophialophora immunda CBS83496.</title>
        <authorList>
            <consortium name="The Broad Institute Genomics Platform"/>
            <person name="Cuomo C."/>
            <person name="de Hoog S."/>
            <person name="Gorbushina A."/>
            <person name="Stielow B."/>
            <person name="Teixiera M."/>
            <person name="Abouelleil A."/>
            <person name="Chapman S.B."/>
            <person name="Priest M."/>
            <person name="Young S.K."/>
            <person name="Wortman J."/>
            <person name="Nusbaum C."/>
            <person name="Birren B."/>
        </authorList>
    </citation>
    <scope>NUCLEOTIDE SEQUENCE [LARGE SCALE GENOMIC DNA]</scope>
    <source>
        <strain evidence="1 2">CBS 83496</strain>
    </source>
</reference>
<organism evidence="1 2">
    <name type="scientific">Cladophialophora immunda</name>
    <dbReference type="NCBI Taxonomy" id="569365"/>
    <lineage>
        <taxon>Eukaryota</taxon>
        <taxon>Fungi</taxon>
        <taxon>Dikarya</taxon>
        <taxon>Ascomycota</taxon>
        <taxon>Pezizomycotina</taxon>
        <taxon>Eurotiomycetes</taxon>
        <taxon>Chaetothyriomycetidae</taxon>
        <taxon>Chaetothyriales</taxon>
        <taxon>Herpotrichiellaceae</taxon>
        <taxon>Cladophialophora</taxon>
    </lineage>
</organism>
<dbReference type="GeneID" id="27339196"/>
<dbReference type="Proteomes" id="UP000054466">
    <property type="component" value="Unassembled WGS sequence"/>
</dbReference>
<dbReference type="RefSeq" id="XP_016253347.1">
    <property type="nucleotide sequence ID" value="XM_016386419.1"/>
</dbReference>
<dbReference type="HOGENOM" id="CLU_1885535_0_0_1"/>
<keyword evidence="2" id="KW-1185">Reference proteome</keyword>
<protein>
    <submittedName>
        <fullName evidence="1">Uncharacterized protein</fullName>
    </submittedName>
</protein>
<dbReference type="STRING" id="569365.A0A0D1ZYF4"/>